<feature type="compositionally biased region" description="Basic and acidic residues" evidence="1">
    <location>
        <begin position="137"/>
        <end position="154"/>
    </location>
</feature>
<feature type="region of interest" description="Disordered" evidence="1">
    <location>
        <begin position="117"/>
        <end position="186"/>
    </location>
</feature>
<dbReference type="AlphaFoldDB" id="M7YNP1"/>
<reference evidence="2" key="1">
    <citation type="journal article" date="2013" name="Nature">
        <title>Draft genome of the wheat A-genome progenitor Triticum urartu.</title>
        <authorList>
            <person name="Ling H.Q."/>
            <person name="Zhao S."/>
            <person name="Liu D."/>
            <person name="Wang J."/>
            <person name="Sun H."/>
            <person name="Zhang C."/>
            <person name="Fan H."/>
            <person name="Li D."/>
            <person name="Dong L."/>
            <person name="Tao Y."/>
            <person name="Gao C."/>
            <person name="Wu H."/>
            <person name="Li Y."/>
            <person name="Cui Y."/>
            <person name="Guo X."/>
            <person name="Zheng S."/>
            <person name="Wang B."/>
            <person name="Yu K."/>
            <person name="Liang Q."/>
            <person name="Yang W."/>
            <person name="Lou X."/>
            <person name="Chen J."/>
            <person name="Feng M."/>
            <person name="Jian J."/>
            <person name="Zhang X."/>
            <person name="Luo G."/>
            <person name="Jiang Y."/>
            <person name="Liu J."/>
            <person name="Wang Z."/>
            <person name="Sha Y."/>
            <person name="Zhang B."/>
            <person name="Wu H."/>
            <person name="Tang D."/>
            <person name="Shen Q."/>
            <person name="Xue P."/>
            <person name="Zou S."/>
            <person name="Wang X."/>
            <person name="Liu X."/>
            <person name="Wang F."/>
            <person name="Yang Y."/>
            <person name="An X."/>
            <person name="Dong Z."/>
            <person name="Zhang K."/>
            <person name="Zhang X."/>
            <person name="Luo M.C."/>
            <person name="Dvorak J."/>
            <person name="Tong Y."/>
            <person name="Wang J."/>
            <person name="Yang H."/>
            <person name="Li Z."/>
            <person name="Wang D."/>
            <person name="Zhang A."/>
            <person name="Wang J."/>
        </authorList>
    </citation>
    <scope>NUCLEOTIDE SEQUENCE</scope>
</reference>
<evidence type="ECO:0000313" key="2">
    <source>
        <dbReference type="EMBL" id="EMS52203.1"/>
    </source>
</evidence>
<organism evidence="2">
    <name type="scientific">Triticum urartu</name>
    <name type="common">Red wild einkorn</name>
    <name type="synonym">Crithodium urartu</name>
    <dbReference type="NCBI Taxonomy" id="4572"/>
    <lineage>
        <taxon>Eukaryota</taxon>
        <taxon>Viridiplantae</taxon>
        <taxon>Streptophyta</taxon>
        <taxon>Embryophyta</taxon>
        <taxon>Tracheophyta</taxon>
        <taxon>Spermatophyta</taxon>
        <taxon>Magnoliopsida</taxon>
        <taxon>Liliopsida</taxon>
        <taxon>Poales</taxon>
        <taxon>Poaceae</taxon>
        <taxon>BOP clade</taxon>
        <taxon>Pooideae</taxon>
        <taxon>Triticodae</taxon>
        <taxon>Triticeae</taxon>
        <taxon>Triticinae</taxon>
        <taxon>Triticum</taxon>
    </lineage>
</organism>
<accession>M7YNP1</accession>
<name>M7YNP1_TRIUA</name>
<evidence type="ECO:0000256" key="1">
    <source>
        <dbReference type="SAM" id="MobiDB-lite"/>
    </source>
</evidence>
<sequence length="186" mass="21073">MGWDVTANSRENRQGCLIERFHTLTDLSLLLLGFTTRRNSSYVLLCFFRSSRTKALCKEDDFDGELDRNIVAKLMQMLNGVNRQKFTLHFTVKEKFLRYGLLSFQVNSITQIHTKTNVNTSSNNKEPEDKDMDNTNESDKRTDTPSSAKEHEGPSKIAASKNGSQGTSKKPSKRDRTEANKSTSAK</sequence>
<protein>
    <submittedName>
        <fullName evidence="2">Uncharacterized protein</fullName>
    </submittedName>
</protein>
<proteinExistence type="predicted"/>
<dbReference type="EMBL" id="KD210667">
    <property type="protein sequence ID" value="EMS52203.1"/>
    <property type="molecule type" value="Genomic_DNA"/>
</dbReference>
<gene>
    <name evidence="2" type="ORF">TRIUR3_16770</name>
</gene>